<accession>A2D916</accession>
<dbReference type="Proteomes" id="UP000001542">
    <property type="component" value="Unassembled WGS sequence"/>
</dbReference>
<dbReference type="VEuPathDB" id="TrichDB:TVAGG3_0529360"/>
<dbReference type="SUPFAM" id="SSF52058">
    <property type="entry name" value="L domain-like"/>
    <property type="match status" value="1"/>
</dbReference>
<dbReference type="Gene3D" id="3.80.10.10">
    <property type="entry name" value="Ribonuclease Inhibitor"/>
    <property type="match status" value="1"/>
</dbReference>
<name>A2D916_TRIV3</name>
<dbReference type="VEuPathDB" id="TrichDB:TVAG_182780"/>
<evidence type="ECO:0000313" key="1">
    <source>
        <dbReference type="EMBL" id="EAY23042.1"/>
    </source>
</evidence>
<evidence type="ECO:0000313" key="2">
    <source>
        <dbReference type="Proteomes" id="UP000001542"/>
    </source>
</evidence>
<organism evidence="1 2">
    <name type="scientific">Trichomonas vaginalis (strain ATCC PRA-98 / G3)</name>
    <dbReference type="NCBI Taxonomy" id="412133"/>
    <lineage>
        <taxon>Eukaryota</taxon>
        <taxon>Metamonada</taxon>
        <taxon>Parabasalia</taxon>
        <taxon>Trichomonadida</taxon>
        <taxon>Trichomonadidae</taxon>
        <taxon>Trichomonas</taxon>
    </lineage>
</organism>
<protein>
    <submittedName>
        <fullName evidence="1">Leucine Rich Repeat family protein</fullName>
    </submittedName>
</protein>
<dbReference type="InterPro" id="IPR032675">
    <property type="entry name" value="LRR_dom_sf"/>
</dbReference>
<proteinExistence type="predicted"/>
<dbReference type="SMR" id="A2D916"/>
<reference evidence="1" key="1">
    <citation type="submission" date="2006-10" db="EMBL/GenBank/DDBJ databases">
        <authorList>
            <person name="Amadeo P."/>
            <person name="Zhao Q."/>
            <person name="Wortman J."/>
            <person name="Fraser-Liggett C."/>
            <person name="Carlton J."/>
        </authorList>
    </citation>
    <scope>NUCLEOTIDE SEQUENCE</scope>
    <source>
        <strain evidence="1">G3</strain>
    </source>
</reference>
<dbReference type="KEGG" id="tva:5468601"/>
<dbReference type="RefSeq" id="XP_001584028.1">
    <property type="nucleotide sequence ID" value="XM_001583978.1"/>
</dbReference>
<dbReference type="EMBL" id="DS113180">
    <property type="protein sequence ID" value="EAY23042.1"/>
    <property type="molecule type" value="Genomic_DNA"/>
</dbReference>
<dbReference type="InParanoid" id="A2D916"/>
<reference evidence="1" key="2">
    <citation type="journal article" date="2007" name="Science">
        <title>Draft genome sequence of the sexually transmitted pathogen Trichomonas vaginalis.</title>
        <authorList>
            <person name="Carlton J.M."/>
            <person name="Hirt R.P."/>
            <person name="Silva J.C."/>
            <person name="Delcher A.L."/>
            <person name="Schatz M."/>
            <person name="Zhao Q."/>
            <person name="Wortman J.R."/>
            <person name="Bidwell S.L."/>
            <person name="Alsmark U.C.M."/>
            <person name="Besteiro S."/>
            <person name="Sicheritz-Ponten T."/>
            <person name="Noel C.J."/>
            <person name="Dacks J.B."/>
            <person name="Foster P.G."/>
            <person name="Simillion C."/>
            <person name="Van de Peer Y."/>
            <person name="Miranda-Saavedra D."/>
            <person name="Barton G.J."/>
            <person name="Westrop G.D."/>
            <person name="Mueller S."/>
            <person name="Dessi D."/>
            <person name="Fiori P.L."/>
            <person name="Ren Q."/>
            <person name="Paulsen I."/>
            <person name="Zhang H."/>
            <person name="Bastida-Corcuera F.D."/>
            <person name="Simoes-Barbosa A."/>
            <person name="Brown M.T."/>
            <person name="Hayes R.D."/>
            <person name="Mukherjee M."/>
            <person name="Okumura C.Y."/>
            <person name="Schneider R."/>
            <person name="Smith A.J."/>
            <person name="Vanacova S."/>
            <person name="Villalvazo M."/>
            <person name="Haas B.J."/>
            <person name="Pertea M."/>
            <person name="Feldblyum T.V."/>
            <person name="Utterback T.R."/>
            <person name="Shu C.L."/>
            <person name="Osoegawa K."/>
            <person name="de Jong P.J."/>
            <person name="Hrdy I."/>
            <person name="Horvathova L."/>
            <person name="Zubacova Z."/>
            <person name="Dolezal P."/>
            <person name="Malik S.B."/>
            <person name="Logsdon J.M. Jr."/>
            <person name="Henze K."/>
            <person name="Gupta A."/>
            <person name="Wang C.C."/>
            <person name="Dunne R.L."/>
            <person name="Upcroft J.A."/>
            <person name="Upcroft P."/>
            <person name="White O."/>
            <person name="Salzberg S.L."/>
            <person name="Tang P."/>
            <person name="Chiu C.-H."/>
            <person name="Lee Y.-S."/>
            <person name="Embley T.M."/>
            <person name="Coombs G.H."/>
            <person name="Mottram J.C."/>
            <person name="Tachezy J."/>
            <person name="Fraser-Liggett C.M."/>
            <person name="Johnson P.J."/>
        </authorList>
    </citation>
    <scope>NUCLEOTIDE SEQUENCE [LARGE SCALE GENOMIC DNA]</scope>
    <source>
        <strain evidence="1">G3</strain>
    </source>
</reference>
<gene>
    <name evidence="1" type="ORF">TVAG_182780</name>
</gene>
<dbReference type="OrthoDB" id="1394818at2759"/>
<sequence>MSSSPNYVTILNLSRRDDAMERDKISFLRNDLFFDYSFLLELDLSNNNLHFLPLSISQCFLLERINISHNPIMIPPIVLFSLPEIRKHPENLRFGNNQKCTQKMVKQILSESSQLNQIVLNLTEPDGKITCISISPEITLHELFILTHPELSTIKDYIFIVRTVSEKYKLYLIPDLTPIAPYFYPDAKWSFELKYIPPTITPQILPLVKSYIIQQQEMHKEDMFLAQALRLLPNDNTPQEELQQLSKKLFESELLSSRHFNVYLDNGKKLDVGVTNDCVSVKSANSNNYTLFKQTSISFDCVNSIFLLVCGDLALKLNKESAASLLPLFAISIEKSQPRSKKEDPISELIAAADDATESITRETKMMNVREDQIDKLLQRLKEFTSSKIMFTANDQV</sequence>
<dbReference type="AlphaFoldDB" id="A2D916"/>
<keyword evidence="2" id="KW-1185">Reference proteome</keyword>